<feature type="domain" description="PLAT" evidence="3">
    <location>
        <begin position="330"/>
        <end position="443"/>
    </location>
</feature>
<feature type="domain" description="PLAT" evidence="3">
    <location>
        <begin position="469"/>
        <end position="586"/>
    </location>
</feature>
<dbReference type="Proteomes" id="UP000682733">
    <property type="component" value="Unassembled WGS sequence"/>
</dbReference>
<dbReference type="Pfam" id="PF01477">
    <property type="entry name" value="PLAT"/>
    <property type="match status" value="6"/>
</dbReference>
<comment type="caution">
    <text evidence="4">The sequence shown here is derived from an EMBL/GenBank/DDBJ whole genome shotgun (WGS) entry which is preliminary data.</text>
</comment>
<name>A0A8S2CQI9_9BILA</name>
<dbReference type="Proteomes" id="UP000677228">
    <property type="component" value="Unassembled WGS sequence"/>
</dbReference>
<feature type="compositionally biased region" description="Basic and acidic residues" evidence="2">
    <location>
        <begin position="1024"/>
        <end position="1035"/>
    </location>
</feature>
<feature type="domain" description="PLAT" evidence="3">
    <location>
        <begin position="805"/>
        <end position="917"/>
    </location>
</feature>
<organism evidence="4 6">
    <name type="scientific">Didymodactylos carnosus</name>
    <dbReference type="NCBI Taxonomy" id="1234261"/>
    <lineage>
        <taxon>Eukaryota</taxon>
        <taxon>Metazoa</taxon>
        <taxon>Spiralia</taxon>
        <taxon>Gnathifera</taxon>
        <taxon>Rotifera</taxon>
        <taxon>Eurotatoria</taxon>
        <taxon>Bdelloidea</taxon>
        <taxon>Philodinida</taxon>
        <taxon>Philodinidae</taxon>
        <taxon>Didymodactylos</taxon>
    </lineage>
</organism>
<dbReference type="InterPro" id="IPR001024">
    <property type="entry name" value="PLAT/LH2_dom"/>
</dbReference>
<comment type="caution">
    <text evidence="1">Lacks conserved residue(s) required for the propagation of feature annotation.</text>
</comment>
<evidence type="ECO:0000256" key="2">
    <source>
        <dbReference type="SAM" id="MobiDB-lite"/>
    </source>
</evidence>
<evidence type="ECO:0000313" key="4">
    <source>
        <dbReference type="EMBL" id="CAF0743090.1"/>
    </source>
</evidence>
<feature type="domain" description="PLAT" evidence="3">
    <location>
        <begin position="658"/>
        <end position="776"/>
    </location>
</feature>
<evidence type="ECO:0000313" key="5">
    <source>
        <dbReference type="EMBL" id="CAF3520821.1"/>
    </source>
</evidence>
<dbReference type="Gene3D" id="2.60.60.20">
    <property type="entry name" value="PLAT/LH2 domain"/>
    <property type="match status" value="3"/>
</dbReference>
<evidence type="ECO:0000313" key="6">
    <source>
        <dbReference type="Proteomes" id="UP000677228"/>
    </source>
</evidence>
<gene>
    <name evidence="4" type="ORF">OVA965_LOCUS1561</name>
    <name evidence="5" type="ORF">TMI583_LOCUS1561</name>
</gene>
<dbReference type="EMBL" id="CAJOBA010000294">
    <property type="protein sequence ID" value="CAF3520821.1"/>
    <property type="molecule type" value="Genomic_DNA"/>
</dbReference>
<dbReference type="Gene3D" id="2.40.180.10">
    <property type="entry name" value="Catalase core domain"/>
    <property type="match status" value="4"/>
</dbReference>
<dbReference type="EMBL" id="CAJNOK010000294">
    <property type="protein sequence ID" value="CAF0743090.1"/>
    <property type="molecule type" value="Genomic_DNA"/>
</dbReference>
<dbReference type="SUPFAM" id="SSF49723">
    <property type="entry name" value="Lipase/lipooxygenase domain (PLAT/LH2 domain)"/>
    <property type="match status" value="7"/>
</dbReference>
<accession>A0A8S2CQI9</accession>
<dbReference type="InterPro" id="IPR036392">
    <property type="entry name" value="PLAT/LH2_dom_sf"/>
</dbReference>
<dbReference type="PANTHER" id="PTHR45901:SF3">
    <property type="entry name" value="LIPOXYGENASE HOMOLOGY DOMAIN-CONTAINING PROTEIN 1"/>
    <property type="match status" value="1"/>
</dbReference>
<dbReference type="AlphaFoldDB" id="A0A8S2CQI9"/>
<evidence type="ECO:0000259" key="3">
    <source>
        <dbReference type="PROSITE" id="PS50095"/>
    </source>
</evidence>
<feature type="domain" description="PLAT" evidence="3">
    <location>
        <begin position="204"/>
        <end position="323"/>
    </location>
</feature>
<feature type="region of interest" description="Disordered" evidence="2">
    <location>
        <begin position="582"/>
        <end position="658"/>
    </location>
</feature>
<sequence>MHLDCVEYLIVVKTGDCDGAGTKSNVSLKMFGTEEKETNDIQLIELDSVNEKPFQTGCTNRFKISAPNIGKPQKIIIKHDGKDTTGWFIDYVEISRNDFLCRFLANRWLTVMYNIELETDVAQEESLDSPCYIQIHGTQTSTPKLFLTPDDKTTFSKGSIDKFSVTSNNVGEVQFHVNKCLGPIKGGKSLFVELVPETQPSSADQYKIIVKTANVKRAGTDADIELIVRGTTQIEKFSLKSSTKDKNVKQNNLFQQGNADEFISGHTDMGQIDSISLGHNNSKAQPWLLESVEIKQIDLSYKFIANCWLNSRFGPSGTWITLKAGNEDDVHYKVTVQTGEIGTSANVSITIFGDNDQTPNLALTGKEGDDVVFEKDGSKEFDLQSVDVGKITKINIGHDGKGEDGEWYLNTIKIEKDNNQYIFKADRLLSDEKNDKKTNIDLFPEDTENERTQTPKPITPTPTPKKDQSQYKILIKTSAVKNAGTDANVGITIFGDKGETSQLPLTDTKQGKVASFEENTTNEFEIEGDDVGKINKINIGHNGKGTEQAWHLSLVEIHKGGDSYKFTVNKWLDDEQGDQKTYIDLTPDPAGKAASAKSKSIRTDSPRLTPQNGNEPVKSPLPQKSELSKKKETPRPGTPPTTEKKPAPAPSKPKITESSYQITVKTGEKQESHPEATVSLIINGDQKQTEKLSLNQTKSNNAASFAKSSTDEFVISAVDVGSKIKSISIGHDSKGFPDGWYLDFVKITKGNTELLFKANQLLDEREGRTYIDLYPESSSSPKKIKQQEPKLHVINKIVEKVTKEADYEITIQTGDTKFNSNVLLKIRGENGIISVPLKETKSGDKPFQNNSIDEFSTKANDVGIIRKITVQHDGKDSQDIWYLKSVKIRKGTDTYEFQADRRLDSKEQRVDLYAVSGSHKKEDYVQTELRRLRESLKTESYKMRRPRHKAYEPYVYNDLGPYFDTAPVEKAIYSPLDYPLGYHTRITALRIVEPWEAYGMDYGVNYELLKQRKARSASHKRTPQHADNDTIDRKQGSTHLPQFPSVSMKKPSEYQRALTMTDVPKIRNFVKTRYSEGADARIDQDYRRTKDDFYRMRLDEIESYHKLSRDNMLRVYHSYLENTPGSKKALRELCNCSIVSSRDIDVK</sequence>
<dbReference type="PROSITE" id="PS50095">
    <property type="entry name" value="PLAT"/>
    <property type="match status" value="6"/>
</dbReference>
<feature type="region of interest" description="Disordered" evidence="2">
    <location>
        <begin position="1015"/>
        <end position="1051"/>
    </location>
</feature>
<dbReference type="InterPro" id="IPR052970">
    <property type="entry name" value="Inner_ear_hair_cell_LOXHD"/>
</dbReference>
<feature type="domain" description="PLAT" evidence="3">
    <location>
        <begin position="6"/>
        <end position="123"/>
    </location>
</feature>
<evidence type="ECO:0000256" key="1">
    <source>
        <dbReference type="PROSITE-ProRule" id="PRU00152"/>
    </source>
</evidence>
<dbReference type="PANTHER" id="PTHR45901">
    <property type="entry name" value="PROTEIN CBG12474"/>
    <property type="match status" value="1"/>
</dbReference>
<reference evidence="4" key="1">
    <citation type="submission" date="2021-02" db="EMBL/GenBank/DDBJ databases">
        <authorList>
            <person name="Nowell W R."/>
        </authorList>
    </citation>
    <scope>NUCLEOTIDE SEQUENCE</scope>
</reference>
<feature type="region of interest" description="Disordered" evidence="2">
    <location>
        <begin position="438"/>
        <end position="469"/>
    </location>
</feature>
<protein>
    <recommendedName>
        <fullName evidence="3">PLAT domain-containing protein</fullName>
    </recommendedName>
</protein>
<proteinExistence type="predicted"/>
<dbReference type="SMART" id="SM00308">
    <property type="entry name" value="LH2"/>
    <property type="match status" value="2"/>
</dbReference>